<evidence type="ECO:0000313" key="3">
    <source>
        <dbReference type="EMBL" id="RMI46123.1"/>
    </source>
</evidence>
<feature type="region of interest" description="Disordered" evidence="1">
    <location>
        <begin position="95"/>
        <end position="150"/>
    </location>
</feature>
<comment type="caution">
    <text evidence="3">The sequence shown here is derived from an EMBL/GenBank/DDBJ whole genome shotgun (WGS) entry which is preliminary data.</text>
</comment>
<evidence type="ECO:0000313" key="4">
    <source>
        <dbReference type="Proteomes" id="UP000282674"/>
    </source>
</evidence>
<dbReference type="EMBL" id="RFFG01000010">
    <property type="protein sequence ID" value="RMI46123.1"/>
    <property type="molecule type" value="Genomic_DNA"/>
</dbReference>
<dbReference type="AlphaFoldDB" id="A0A3M2MB66"/>
<keyword evidence="4" id="KW-1185">Reference proteome</keyword>
<reference evidence="3 4" key="1">
    <citation type="submission" date="2018-10" db="EMBL/GenBank/DDBJ databases">
        <title>Isolation from soil.</title>
        <authorList>
            <person name="Hu J."/>
        </authorList>
    </citation>
    <scope>NUCLEOTIDE SEQUENCE [LARGE SCALE GENOMIC DNA]</scope>
    <source>
        <strain evidence="3 4">NEAU-Ht49</strain>
    </source>
</reference>
<dbReference type="Gene3D" id="3.30.559.10">
    <property type="entry name" value="Chloramphenicol acetyltransferase-like domain"/>
    <property type="match status" value="1"/>
</dbReference>
<protein>
    <recommendedName>
        <fullName evidence="2">Condensation domain-containing protein</fullName>
    </recommendedName>
</protein>
<sequence>MTRRLLVGWLFSGWSAPLAVLWRAQHVRSIVWLAAEAAKPFAVDTEPPMRATLLRTTDDAHVLALAFHHIVVDAGSVPAVLSDIAAGYAGPRRPTSAIRGHRAMGGEPDRRVRRHGPGLVGDPAGRPATAAGRAHGPAAAPGGRHRRSRRAHPLLTSVLLKGPGITSWGVPRARGRWARSRQAHGLLGGQPTIRPSSGTPGSEARTSTTATRARRTSTRARTRRP</sequence>
<name>A0A3M2MB66_9ACTN</name>
<feature type="compositionally biased region" description="Low complexity" evidence="1">
    <location>
        <begin position="123"/>
        <end position="142"/>
    </location>
</feature>
<dbReference type="GO" id="GO:0008610">
    <property type="term" value="P:lipid biosynthetic process"/>
    <property type="evidence" value="ECO:0007669"/>
    <property type="project" value="UniProtKB-ARBA"/>
</dbReference>
<organism evidence="3 4">
    <name type="scientific">Actinomadura harenae</name>
    <dbReference type="NCBI Taxonomy" id="2483351"/>
    <lineage>
        <taxon>Bacteria</taxon>
        <taxon>Bacillati</taxon>
        <taxon>Actinomycetota</taxon>
        <taxon>Actinomycetes</taxon>
        <taxon>Streptosporangiales</taxon>
        <taxon>Thermomonosporaceae</taxon>
        <taxon>Actinomadura</taxon>
    </lineage>
</organism>
<dbReference type="RefSeq" id="WP_122193645.1">
    <property type="nucleotide sequence ID" value="NZ_JBHSKC010000013.1"/>
</dbReference>
<accession>A0A3M2MB66</accession>
<dbReference type="Pfam" id="PF00668">
    <property type="entry name" value="Condensation"/>
    <property type="match status" value="1"/>
</dbReference>
<feature type="domain" description="Condensation" evidence="2">
    <location>
        <begin position="34"/>
        <end position="89"/>
    </location>
</feature>
<dbReference type="InterPro" id="IPR023213">
    <property type="entry name" value="CAT-like_dom_sf"/>
</dbReference>
<evidence type="ECO:0000259" key="2">
    <source>
        <dbReference type="Pfam" id="PF00668"/>
    </source>
</evidence>
<feature type="region of interest" description="Disordered" evidence="1">
    <location>
        <begin position="182"/>
        <end position="225"/>
    </location>
</feature>
<dbReference type="Proteomes" id="UP000282674">
    <property type="component" value="Unassembled WGS sequence"/>
</dbReference>
<dbReference type="SUPFAM" id="SSF52777">
    <property type="entry name" value="CoA-dependent acyltransferases"/>
    <property type="match status" value="1"/>
</dbReference>
<proteinExistence type="predicted"/>
<feature type="compositionally biased region" description="Basic residues" evidence="1">
    <location>
        <begin position="212"/>
        <end position="225"/>
    </location>
</feature>
<dbReference type="GO" id="GO:0003824">
    <property type="term" value="F:catalytic activity"/>
    <property type="evidence" value="ECO:0007669"/>
    <property type="project" value="InterPro"/>
</dbReference>
<gene>
    <name evidence="3" type="ORF">EBO15_07835</name>
</gene>
<evidence type="ECO:0000256" key="1">
    <source>
        <dbReference type="SAM" id="MobiDB-lite"/>
    </source>
</evidence>
<dbReference type="InterPro" id="IPR001242">
    <property type="entry name" value="Condensation_dom"/>
</dbReference>